<feature type="domain" description="Mce/MlaD" evidence="1">
    <location>
        <begin position="37"/>
        <end position="114"/>
    </location>
</feature>
<evidence type="ECO:0000259" key="2">
    <source>
        <dbReference type="Pfam" id="PF11887"/>
    </source>
</evidence>
<dbReference type="InterPro" id="IPR024516">
    <property type="entry name" value="Mce_C"/>
</dbReference>
<evidence type="ECO:0000259" key="1">
    <source>
        <dbReference type="Pfam" id="PF02470"/>
    </source>
</evidence>
<organism evidence="3 4">
    <name type="scientific">Mycolicibacterium llatzerense</name>
    <dbReference type="NCBI Taxonomy" id="280871"/>
    <lineage>
        <taxon>Bacteria</taxon>
        <taxon>Bacillati</taxon>
        <taxon>Actinomycetota</taxon>
        <taxon>Actinomycetes</taxon>
        <taxon>Mycobacteriales</taxon>
        <taxon>Mycobacteriaceae</taxon>
        <taxon>Mycolicibacterium</taxon>
    </lineage>
</organism>
<dbReference type="EMBL" id="JXST01000010">
    <property type="protein sequence ID" value="KIU17300.1"/>
    <property type="molecule type" value="Genomic_DNA"/>
</dbReference>
<dbReference type="PANTHER" id="PTHR33371:SF19">
    <property type="entry name" value="MCE-FAMILY PROTEIN MCE4A"/>
    <property type="match status" value="1"/>
</dbReference>
<dbReference type="InterPro" id="IPR003399">
    <property type="entry name" value="Mce/MlaD"/>
</dbReference>
<dbReference type="GO" id="GO:0005576">
    <property type="term" value="C:extracellular region"/>
    <property type="evidence" value="ECO:0007669"/>
    <property type="project" value="TreeGrafter"/>
</dbReference>
<keyword evidence="4" id="KW-1185">Reference proteome</keyword>
<evidence type="ECO:0000313" key="4">
    <source>
        <dbReference type="Proteomes" id="UP000032221"/>
    </source>
</evidence>
<dbReference type="OrthoDB" id="3460188at2"/>
<name>A0A0D1L8P6_9MYCO</name>
<dbReference type="InterPro" id="IPR005693">
    <property type="entry name" value="Mce"/>
</dbReference>
<dbReference type="GO" id="GO:0051701">
    <property type="term" value="P:biological process involved in interaction with host"/>
    <property type="evidence" value="ECO:0007669"/>
    <property type="project" value="TreeGrafter"/>
</dbReference>
<sequence length="396" mass="41989">MTKNTTRLLAGAGVVTVIAALVAFALARFSGEFTGSVPVTVLAERAGLVMNPDAKVKMRGVEVGRVASIDERPDGKAELHLEMNPGQLELIPANATVDIASSTAFGAKFVEFNAPDNPSPKPLAAGAVVPADHVTVEINTVFEQLTSVLAEVEPTKLNETLGALSRGMSGRGNAFGQTLVNVDNLLATIEPALPTMQREMSTAPTVLDSYNNAANDLVQITRNATKISKSIVDKQQNLDATLKSMSTFADTGNAFVAANHQALANVMRLFLPTTGLFDRYNPALTCSLKGLADFGSQPQDPAPGGLPLSASFLWGHERYRYPGDLPKVAAKGGPRCEVLPVAFEQHPNYVVTDTGTNPFKYGNQNIILNSDGLKQLLYGPIDGPPRNTAQIGQPGR</sequence>
<gene>
    <name evidence="3" type="ORF">TL10_08805</name>
</gene>
<proteinExistence type="predicted"/>
<feature type="domain" description="Mammalian cell entry C-terminal" evidence="2">
    <location>
        <begin position="119"/>
        <end position="334"/>
    </location>
</feature>
<reference evidence="3 4" key="1">
    <citation type="submission" date="2015-01" db="EMBL/GenBank/DDBJ databases">
        <title>Genome sequence of Mycobacterium llatzerense and Mycobacterium immunogenum recovered from brain abscess.</title>
        <authorList>
            <person name="Greninger A.L."/>
            <person name="Langelier C."/>
            <person name="Cunningham G."/>
            <person name="Chiu C.Y."/>
            <person name="Miller S."/>
        </authorList>
    </citation>
    <scope>NUCLEOTIDE SEQUENCE [LARGE SCALE GENOMIC DNA]</scope>
    <source>
        <strain evidence="3 4">CLUC14</strain>
    </source>
</reference>
<comment type="caution">
    <text evidence="3">The sequence shown here is derived from an EMBL/GenBank/DDBJ whole genome shotgun (WGS) entry which is preliminary data.</text>
</comment>
<dbReference type="RefSeq" id="WP_043985454.1">
    <property type="nucleotide sequence ID" value="NZ_JXST01000010.1"/>
</dbReference>
<dbReference type="AlphaFoldDB" id="A0A0D1L8P6"/>
<dbReference type="Pfam" id="PF02470">
    <property type="entry name" value="MlaD"/>
    <property type="match status" value="1"/>
</dbReference>
<accession>A0A0D1L8P6</accession>
<dbReference type="InterPro" id="IPR052336">
    <property type="entry name" value="MlaD_Phospholipid_Transporter"/>
</dbReference>
<dbReference type="Pfam" id="PF11887">
    <property type="entry name" value="Mce4_CUP1"/>
    <property type="match status" value="1"/>
</dbReference>
<protein>
    <submittedName>
        <fullName evidence="3">MCE-family protein</fullName>
    </submittedName>
</protein>
<dbReference type="STRING" id="280871.TL10_08805"/>
<dbReference type="NCBIfam" id="TIGR00996">
    <property type="entry name" value="Mtu_fam_mce"/>
    <property type="match status" value="1"/>
</dbReference>
<dbReference type="Proteomes" id="UP000032221">
    <property type="component" value="Unassembled WGS sequence"/>
</dbReference>
<dbReference type="PANTHER" id="PTHR33371">
    <property type="entry name" value="INTERMEMBRANE PHOSPHOLIPID TRANSPORT SYSTEM BINDING PROTEIN MLAD-RELATED"/>
    <property type="match status" value="1"/>
</dbReference>
<evidence type="ECO:0000313" key="3">
    <source>
        <dbReference type="EMBL" id="KIU17300.1"/>
    </source>
</evidence>
<dbReference type="PATRIC" id="fig|280871.6.peg.1825"/>